<keyword evidence="2" id="KW-0472">Membrane</keyword>
<sequence length="295" mass="31874">MGSPVFIFVTTTMVAVILTASLISQYQRETTSIEDKYTNRSAAEIDDTYHQSYLDSGLITEDGFYDDNVISDDEVSGSPLNTQAGADPNDWDEDGIPNATDPDPRNPDTDGDGSVDGRDPAPTDPATGKTDTPPAPPAPGPVEQVGELAINDFYTNVRNLSRGATQWVTHTKAQPGDQLAFIVYAELTNTSDRFTYEARIFDRLESAYLKYGGSATVTINNGTPQTLAGSGWMNGYPVTVPAQQTATVEIYFKATASLITINQVVVPTNFAWVTTTTKNQKTDAAFVTINSYPIT</sequence>
<evidence type="ECO:0000313" key="4">
    <source>
        <dbReference type="Proteomes" id="UP000179010"/>
    </source>
</evidence>
<keyword evidence="2" id="KW-1133">Transmembrane helix</keyword>
<evidence type="ECO:0000256" key="1">
    <source>
        <dbReference type="SAM" id="MobiDB-lite"/>
    </source>
</evidence>
<reference evidence="3 4" key="1">
    <citation type="journal article" date="2016" name="Nat. Commun.">
        <title>Thousands of microbial genomes shed light on interconnected biogeochemical processes in an aquifer system.</title>
        <authorList>
            <person name="Anantharaman K."/>
            <person name="Brown C.T."/>
            <person name="Hug L.A."/>
            <person name="Sharon I."/>
            <person name="Castelle C.J."/>
            <person name="Probst A.J."/>
            <person name="Thomas B.C."/>
            <person name="Singh A."/>
            <person name="Wilkins M.J."/>
            <person name="Karaoz U."/>
            <person name="Brodie E.L."/>
            <person name="Williams K.H."/>
            <person name="Hubbard S.S."/>
            <person name="Banfield J.F."/>
        </authorList>
    </citation>
    <scope>NUCLEOTIDE SEQUENCE [LARGE SCALE GENOMIC DNA]</scope>
</reference>
<dbReference type="Proteomes" id="UP000179010">
    <property type="component" value="Unassembled WGS sequence"/>
</dbReference>
<organism evidence="3 4">
    <name type="scientific">candidate division Kazan bacterium RIFCSPLOWO2_01_FULL_48_13</name>
    <dbReference type="NCBI Taxonomy" id="1798539"/>
    <lineage>
        <taxon>Bacteria</taxon>
        <taxon>Bacteria division Kazan-3B-28</taxon>
    </lineage>
</organism>
<gene>
    <name evidence="3" type="ORF">A2994_03340</name>
</gene>
<comment type="caution">
    <text evidence="3">The sequence shown here is derived from an EMBL/GenBank/DDBJ whole genome shotgun (WGS) entry which is preliminary data.</text>
</comment>
<proteinExistence type="predicted"/>
<protein>
    <submittedName>
        <fullName evidence="3">Uncharacterized protein</fullName>
    </submittedName>
</protein>
<feature type="transmembrane region" description="Helical" evidence="2">
    <location>
        <begin position="6"/>
        <end position="23"/>
    </location>
</feature>
<dbReference type="EMBL" id="METE01000009">
    <property type="protein sequence ID" value="OGB85166.1"/>
    <property type="molecule type" value="Genomic_DNA"/>
</dbReference>
<name>A0A1F4PNJ0_UNCK3</name>
<dbReference type="STRING" id="1798539.A2994_03340"/>
<dbReference type="AlphaFoldDB" id="A0A1F4PNJ0"/>
<accession>A0A1F4PNJ0</accession>
<keyword evidence="2" id="KW-0812">Transmembrane</keyword>
<evidence type="ECO:0000256" key="2">
    <source>
        <dbReference type="SAM" id="Phobius"/>
    </source>
</evidence>
<evidence type="ECO:0000313" key="3">
    <source>
        <dbReference type="EMBL" id="OGB85166.1"/>
    </source>
</evidence>
<feature type="region of interest" description="Disordered" evidence="1">
    <location>
        <begin position="69"/>
        <end position="143"/>
    </location>
</feature>